<evidence type="ECO:0000256" key="3">
    <source>
        <dbReference type="ARBA" id="ARBA00023315"/>
    </source>
</evidence>
<dbReference type="Pfam" id="PF00108">
    <property type="entry name" value="Thiolase_N"/>
    <property type="match status" value="1"/>
</dbReference>
<dbReference type="InterPro" id="IPR016039">
    <property type="entry name" value="Thiolase-like"/>
</dbReference>
<evidence type="ECO:0000256" key="4">
    <source>
        <dbReference type="RuleBase" id="RU003557"/>
    </source>
</evidence>
<dbReference type="InterPro" id="IPR002155">
    <property type="entry name" value="Thiolase"/>
</dbReference>
<dbReference type="InterPro" id="IPR020616">
    <property type="entry name" value="Thiolase_N"/>
</dbReference>
<feature type="domain" description="Thiolase N-terminal" evidence="5">
    <location>
        <begin position="1"/>
        <end position="158"/>
    </location>
</feature>
<name>A0A6A7GG14_9CRUS</name>
<dbReference type="EMBL" id="IACT01009295">
    <property type="protein sequence ID" value="LAC28405.1"/>
    <property type="molecule type" value="mRNA"/>
</dbReference>
<dbReference type="PANTHER" id="PTHR43365">
    <property type="entry name" value="BLR7806 PROTEIN"/>
    <property type="match status" value="1"/>
</dbReference>
<dbReference type="NCBIfam" id="TIGR01930">
    <property type="entry name" value="AcCoA-C-Actrans"/>
    <property type="match status" value="1"/>
</dbReference>
<dbReference type="PROSITE" id="PS00737">
    <property type="entry name" value="THIOLASE_2"/>
    <property type="match status" value="1"/>
</dbReference>
<dbReference type="InterPro" id="IPR020613">
    <property type="entry name" value="Thiolase_CS"/>
</dbReference>
<evidence type="ECO:0000256" key="2">
    <source>
        <dbReference type="ARBA" id="ARBA00022679"/>
    </source>
</evidence>
<dbReference type="PANTHER" id="PTHR43365:SF1">
    <property type="entry name" value="ACETYL-COA C-ACYLTRANSFERASE"/>
    <property type="match status" value="1"/>
</dbReference>
<dbReference type="InterPro" id="IPR020617">
    <property type="entry name" value="Thiolase_C"/>
</dbReference>
<dbReference type="GO" id="GO:0016747">
    <property type="term" value="F:acyltransferase activity, transferring groups other than amino-acyl groups"/>
    <property type="evidence" value="ECO:0007669"/>
    <property type="project" value="InterPro"/>
</dbReference>
<proteinExistence type="evidence at transcript level"/>
<evidence type="ECO:0000256" key="1">
    <source>
        <dbReference type="ARBA" id="ARBA00010982"/>
    </source>
</evidence>
<organism evidence="7">
    <name type="scientific">Hirondellea gigas</name>
    <dbReference type="NCBI Taxonomy" id="1518452"/>
    <lineage>
        <taxon>Eukaryota</taxon>
        <taxon>Metazoa</taxon>
        <taxon>Ecdysozoa</taxon>
        <taxon>Arthropoda</taxon>
        <taxon>Crustacea</taxon>
        <taxon>Multicrustacea</taxon>
        <taxon>Malacostraca</taxon>
        <taxon>Eumalacostraca</taxon>
        <taxon>Peracarida</taxon>
        <taxon>Amphipoda</taxon>
        <taxon>Amphilochidea</taxon>
        <taxon>Lysianassida</taxon>
        <taxon>Lysianassidira</taxon>
        <taxon>Lysianassoidea</taxon>
        <taxon>Lysianassidae</taxon>
        <taxon>Hirondellea</taxon>
    </lineage>
</organism>
<accession>A0A6A7GG14</accession>
<reference evidence="7" key="1">
    <citation type="submission" date="2017-11" db="EMBL/GenBank/DDBJ databases">
        <title>The sensing device of the deep-sea amphipod.</title>
        <authorList>
            <person name="Kobayashi H."/>
            <person name="Nagahama T."/>
            <person name="Arai W."/>
            <person name="Sasagawa Y."/>
            <person name="Umeda M."/>
            <person name="Hayashi T."/>
            <person name="Nikaido I."/>
            <person name="Watanabe H."/>
            <person name="Oguri K."/>
            <person name="Kitazato H."/>
            <person name="Fujioka K."/>
            <person name="Kido Y."/>
            <person name="Takami H."/>
        </authorList>
    </citation>
    <scope>NUCLEOTIDE SEQUENCE</scope>
    <source>
        <tissue evidence="7">Whole body</tissue>
    </source>
</reference>
<evidence type="ECO:0000259" key="6">
    <source>
        <dbReference type="Pfam" id="PF02803"/>
    </source>
</evidence>
<dbReference type="AlphaFoldDB" id="A0A6A7GG14"/>
<dbReference type="Gene3D" id="3.40.47.10">
    <property type="match status" value="1"/>
</dbReference>
<feature type="domain" description="Thiolase C-terminal" evidence="6">
    <location>
        <begin position="167"/>
        <end position="288"/>
    </location>
</feature>
<keyword evidence="3 4" id="KW-0012">Acyltransferase</keyword>
<keyword evidence="2 4" id="KW-0808">Transferase</keyword>
<sequence length="299" mass="31447">MSGVQDVVIAGGVESMSVVPIGASVRDGLKEGHGHPQSSGIKENYKNTLFSQFDGAEITAKTFGVSRAEMDSFGYASHVKAKKATESGYFKNEIIPIAGKDRKTGAEVVHEVDEGIRFTNLSLAKMEKLPSLRKGGLITAATSSQICDGAAALLFCNEAGLAKLGVKPRARIVSLALAGTDPIMMLSGPIPASKTVLKRAGLTIDQIDIYEVNEAFASVPLAWAKELKADLNKLNVNGGAMALGHPLGGTGAKLMTTLVNELERRKGKYGLQAICEGGGTANATIIERIDGDTYNLSKL</sequence>
<evidence type="ECO:0000313" key="7">
    <source>
        <dbReference type="EMBL" id="LAC28405.1"/>
    </source>
</evidence>
<evidence type="ECO:0000259" key="5">
    <source>
        <dbReference type="Pfam" id="PF00108"/>
    </source>
</evidence>
<dbReference type="Pfam" id="PF02803">
    <property type="entry name" value="Thiolase_C"/>
    <property type="match status" value="1"/>
</dbReference>
<dbReference type="SUPFAM" id="SSF53901">
    <property type="entry name" value="Thiolase-like"/>
    <property type="match status" value="2"/>
</dbReference>
<protein>
    <submittedName>
        <fullName evidence="7">Acetyl-CoA acetyltransferase</fullName>
    </submittedName>
</protein>
<comment type="similarity">
    <text evidence="1 4">Belongs to the thiolase-like superfamily. Thiolase family.</text>
</comment>
<dbReference type="CDD" id="cd00751">
    <property type="entry name" value="thiolase"/>
    <property type="match status" value="1"/>
</dbReference>